<protein>
    <recommendedName>
        <fullName evidence="3">DUF4367 domain-containing protein</fullName>
    </recommendedName>
</protein>
<sequence>MKKILIIAITISLFLILTGFINKEDEKVNIKSKKPMTTEEIYKSMNFIEANKAITQYEKIVDAKVYLPKKMPFKISNKFGKIDDDNRLILAFLGEDKGDVLKLYVNPNKPFEKNSNFTLKDGTNALIKKIGSSNKSQTRVLLFQKDKFQYTIGITNSEKYDENVIIKVAESIN</sequence>
<dbReference type="RefSeq" id="WP_272447718.1">
    <property type="nucleotide sequence ID" value="NZ_JAMQKC010000037.1"/>
</dbReference>
<comment type="caution">
    <text evidence="1">The sequence shown here is derived from an EMBL/GenBank/DDBJ whole genome shotgun (WGS) entry which is preliminary data.</text>
</comment>
<dbReference type="EMBL" id="JAMQKC010000037">
    <property type="protein sequence ID" value="MDC3418648.1"/>
    <property type="molecule type" value="Genomic_DNA"/>
</dbReference>
<name>A0A9X3WGM0_9BACI</name>
<organism evidence="1 2">
    <name type="scientific">Aquibacillus salsiterrae</name>
    <dbReference type="NCBI Taxonomy" id="2950439"/>
    <lineage>
        <taxon>Bacteria</taxon>
        <taxon>Bacillati</taxon>
        <taxon>Bacillota</taxon>
        <taxon>Bacilli</taxon>
        <taxon>Bacillales</taxon>
        <taxon>Bacillaceae</taxon>
        <taxon>Aquibacillus</taxon>
    </lineage>
</organism>
<evidence type="ECO:0000313" key="2">
    <source>
        <dbReference type="Proteomes" id="UP001145069"/>
    </source>
</evidence>
<accession>A0A9X3WGM0</accession>
<evidence type="ECO:0000313" key="1">
    <source>
        <dbReference type="EMBL" id="MDC3418648.1"/>
    </source>
</evidence>
<evidence type="ECO:0008006" key="3">
    <source>
        <dbReference type="Google" id="ProtNLM"/>
    </source>
</evidence>
<gene>
    <name evidence="1" type="ORF">NC799_17460</name>
</gene>
<proteinExistence type="predicted"/>
<dbReference type="AlphaFoldDB" id="A0A9X3WGM0"/>
<dbReference type="Proteomes" id="UP001145069">
    <property type="component" value="Unassembled WGS sequence"/>
</dbReference>
<reference evidence="1" key="1">
    <citation type="submission" date="2022-06" db="EMBL/GenBank/DDBJ databases">
        <title>Aquibacillus sp. a new bacterium isolated from soil saline samples.</title>
        <authorList>
            <person name="Galisteo C."/>
            <person name="De La Haba R."/>
            <person name="Sanchez-Porro C."/>
            <person name="Ventosa A."/>
        </authorList>
    </citation>
    <scope>NUCLEOTIDE SEQUENCE</scope>
    <source>
        <strain evidence="1">3ASR75-54</strain>
    </source>
</reference>
<keyword evidence="2" id="KW-1185">Reference proteome</keyword>